<dbReference type="GO" id="GO:0015095">
    <property type="term" value="F:magnesium ion transmembrane transporter activity"/>
    <property type="evidence" value="ECO:0007669"/>
    <property type="project" value="TreeGrafter"/>
</dbReference>
<evidence type="ECO:0000256" key="5">
    <source>
        <dbReference type="SAM" id="Phobius"/>
    </source>
</evidence>
<dbReference type="GO" id="GO:0005886">
    <property type="term" value="C:plasma membrane"/>
    <property type="evidence" value="ECO:0007669"/>
    <property type="project" value="UniProtKB-SubCell"/>
</dbReference>
<proteinExistence type="predicted"/>
<dbReference type="PANTHER" id="PTHR46494:SF3">
    <property type="entry name" value="ZINC TRANSPORT PROTEIN ZNTB"/>
    <property type="match status" value="1"/>
</dbReference>
<evidence type="ECO:0000313" key="6">
    <source>
        <dbReference type="EMBL" id="KAK4171461.1"/>
    </source>
</evidence>
<feature type="transmembrane region" description="Helical" evidence="5">
    <location>
        <begin position="238"/>
        <end position="262"/>
    </location>
</feature>
<comment type="subcellular location">
    <subcellularLocation>
        <location evidence="1">Cell membrane</location>
        <topology evidence="1">Multi-pass membrane protein</topology>
    </subcellularLocation>
</comment>
<evidence type="ECO:0000256" key="4">
    <source>
        <dbReference type="ARBA" id="ARBA00023136"/>
    </source>
</evidence>
<keyword evidence="3 5" id="KW-1133">Transmembrane helix</keyword>
<evidence type="ECO:0000313" key="7">
    <source>
        <dbReference type="Proteomes" id="UP001302321"/>
    </source>
</evidence>
<dbReference type="GO" id="GO:0015087">
    <property type="term" value="F:cobalt ion transmembrane transporter activity"/>
    <property type="evidence" value="ECO:0007669"/>
    <property type="project" value="TreeGrafter"/>
</dbReference>
<dbReference type="AlphaFoldDB" id="A0AAN6VXZ7"/>
<sequence>PTQIIDAWIHLILGLVSFQRDSERSERLIYDARRSAAEGANIIISSLSAKSLMENSVILPLEIFSLISLKLIQSVPNVLDLHSDRERASSNIAQIYRNCLDEIEADLSRKPSDRANEENLKLVGEEIQAIQQTLYQQDGVFSTLLRDAIDSTTSKEKPIYYSAGRPSEPTTTESLFKISPTDPGGYRKLLLDECYSKSALLQHEPRQLEFRCSDLREKTSLFPPSNIPDTTKFRQDKAIYASTIVTTIFLPLSAISSIFGMNTADIRDMESGQWIYWATAVLVTLAVILLGLIWMGELGNPFQWVFWGLGAWVFRRMAGDREKGREIVDNWFGRIRFR</sequence>
<evidence type="ECO:0000256" key="2">
    <source>
        <dbReference type="ARBA" id="ARBA00022692"/>
    </source>
</evidence>
<evidence type="ECO:0000256" key="3">
    <source>
        <dbReference type="ARBA" id="ARBA00022989"/>
    </source>
</evidence>
<keyword evidence="2 5" id="KW-0812">Transmembrane</keyword>
<organism evidence="6 7">
    <name type="scientific">Triangularia setosa</name>
    <dbReference type="NCBI Taxonomy" id="2587417"/>
    <lineage>
        <taxon>Eukaryota</taxon>
        <taxon>Fungi</taxon>
        <taxon>Dikarya</taxon>
        <taxon>Ascomycota</taxon>
        <taxon>Pezizomycotina</taxon>
        <taxon>Sordariomycetes</taxon>
        <taxon>Sordariomycetidae</taxon>
        <taxon>Sordariales</taxon>
        <taxon>Podosporaceae</taxon>
        <taxon>Triangularia</taxon>
    </lineage>
</organism>
<gene>
    <name evidence="6" type="ORF">QBC36DRAFT_199299</name>
</gene>
<keyword evidence="7" id="KW-1185">Reference proteome</keyword>
<dbReference type="EMBL" id="MU866561">
    <property type="protein sequence ID" value="KAK4171461.1"/>
    <property type="molecule type" value="Genomic_DNA"/>
</dbReference>
<dbReference type="PANTHER" id="PTHR46494">
    <property type="entry name" value="CORA FAMILY METAL ION TRANSPORTER (EUROFUNG)"/>
    <property type="match status" value="1"/>
</dbReference>
<evidence type="ECO:0000256" key="1">
    <source>
        <dbReference type="ARBA" id="ARBA00004651"/>
    </source>
</evidence>
<reference evidence="6" key="2">
    <citation type="submission" date="2023-05" db="EMBL/GenBank/DDBJ databases">
        <authorList>
            <consortium name="Lawrence Berkeley National Laboratory"/>
            <person name="Steindorff A."/>
            <person name="Hensen N."/>
            <person name="Bonometti L."/>
            <person name="Westerberg I."/>
            <person name="Brannstrom I.O."/>
            <person name="Guillou S."/>
            <person name="Cros-Aarteil S."/>
            <person name="Calhoun S."/>
            <person name="Haridas S."/>
            <person name="Kuo A."/>
            <person name="Mondo S."/>
            <person name="Pangilinan J."/>
            <person name="Riley R."/>
            <person name="Labutti K."/>
            <person name="Andreopoulos B."/>
            <person name="Lipzen A."/>
            <person name="Chen C."/>
            <person name="Yanf M."/>
            <person name="Daum C."/>
            <person name="Ng V."/>
            <person name="Clum A."/>
            <person name="Ohm R."/>
            <person name="Martin F."/>
            <person name="Silar P."/>
            <person name="Natvig D."/>
            <person name="Lalanne C."/>
            <person name="Gautier V."/>
            <person name="Ament-Velasquez S.L."/>
            <person name="Kruys A."/>
            <person name="Hutchinson M.I."/>
            <person name="Powell A.J."/>
            <person name="Barry K."/>
            <person name="Miller A.N."/>
            <person name="Grigoriev I.V."/>
            <person name="Debuchy R."/>
            <person name="Gladieux P."/>
            <person name="Thoren M.H."/>
            <person name="Johannesson H."/>
        </authorList>
    </citation>
    <scope>NUCLEOTIDE SEQUENCE</scope>
    <source>
        <strain evidence="6">CBS 892.96</strain>
    </source>
</reference>
<accession>A0AAN6VXZ7</accession>
<dbReference type="GO" id="GO:0050897">
    <property type="term" value="F:cobalt ion binding"/>
    <property type="evidence" value="ECO:0007669"/>
    <property type="project" value="TreeGrafter"/>
</dbReference>
<comment type="caution">
    <text evidence="6">The sequence shown here is derived from an EMBL/GenBank/DDBJ whole genome shotgun (WGS) entry which is preliminary data.</text>
</comment>
<reference evidence="6" key="1">
    <citation type="journal article" date="2023" name="Mol. Phylogenet. Evol.">
        <title>Genome-scale phylogeny and comparative genomics of the fungal order Sordariales.</title>
        <authorList>
            <person name="Hensen N."/>
            <person name="Bonometti L."/>
            <person name="Westerberg I."/>
            <person name="Brannstrom I.O."/>
            <person name="Guillou S."/>
            <person name="Cros-Aarteil S."/>
            <person name="Calhoun S."/>
            <person name="Haridas S."/>
            <person name="Kuo A."/>
            <person name="Mondo S."/>
            <person name="Pangilinan J."/>
            <person name="Riley R."/>
            <person name="LaButti K."/>
            <person name="Andreopoulos B."/>
            <person name="Lipzen A."/>
            <person name="Chen C."/>
            <person name="Yan M."/>
            <person name="Daum C."/>
            <person name="Ng V."/>
            <person name="Clum A."/>
            <person name="Steindorff A."/>
            <person name="Ohm R.A."/>
            <person name="Martin F."/>
            <person name="Silar P."/>
            <person name="Natvig D.O."/>
            <person name="Lalanne C."/>
            <person name="Gautier V."/>
            <person name="Ament-Velasquez S.L."/>
            <person name="Kruys A."/>
            <person name="Hutchinson M.I."/>
            <person name="Powell A.J."/>
            <person name="Barry K."/>
            <person name="Miller A.N."/>
            <person name="Grigoriev I.V."/>
            <person name="Debuchy R."/>
            <person name="Gladieux P."/>
            <person name="Hiltunen Thoren M."/>
            <person name="Johannesson H."/>
        </authorList>
    </citation>
    <scope>NUCLEOTIDE SEQUENCE</scope>
    <source>
        <strain evidence="6">CBS 892.96</strain>
    </source>
</reference>
<feature type="non-terminal residue" evidence="6">
    <location>
        <position position="1"/>
    </location>
</feature>
<dbReference type="GO" id="GO:0000287">
    <property type="term" value="F:magnesium ion binding"/>
    <property type="evidence" value="ECO:0007669"/>
    <property type="project" value="TreeGrafter"/>
</dbReference>
<dbReference type="InterPro" id="IPR045863">
    <property type="entry name" value="CorA_TM1_TM2"/>
</dbReference>
<keyword evidence="4 5" id="KW-0472">Membrane</keyword>
<dbReference type="SUPFAM" id="SSF144083">
    <property type="entry name" value="Magnesium transport protein CorA, transmembrane region"/>
    <property type="match status" value="1"/>
</dbReference>
<dbReference type="Proteomes" id="UP001302321">
    <property type="component" value="Unassembled WGS sequence"/>
</dbReference>
<protein>
    <submittedName>
        <fullName evidence="6">Uncharacterized protein</fullName>
    </submittedName>
</protein>
<dbReference type="Gene3D" id="1.20.58.340">
    <property type="entry name" value="Magnesium transport protein CorA, transmembrane region"/>
    <property type="match status" value="1"/>
</dbReference>
<feature type="transmembrane region" description="Helical" evidence="5">
    <location>
        <begin position="274"/>
        <end position="295"/>
    </location>
</feature>
<name>A0AAN6VXZ7_9PEZI</name>
<dbReference type="InterPro" id="IPR002523">
    <property type="entry name" value="MgTranspt_CorA/ZnTranspt_ZntB"/>
</dbReference>
<dbReference type="Pfam" id="PF01544">
    <property type="entry name" value="CorA"/>
    <property type="match status" value="1"/>
</dbReference>